<keyword evidence="1" id="KW-0547">Nucleotide-binding</keyword>
<dbReference type="CDD" id="cd03230">
    <property type="entry name" value="ABC_DR_subfamily_A"/>
    <property type="match status" value="1"/>
</dbReference>
<gene>
    <name evidence="5" type="ORF">J2S70_000689</name>
</gene>
<dbReference type="PANTHER" id="PTHR43158:SF5">
    <property type="entry name" value="ABC TRANSPORTER, ATP-BINDING PROTEIN"/>
    <property type="match status" value="1"/>
</dbReference>
<keyword evidence="2 5" id="KW-0067">ATP-binding</keyword>
<accession>A0ABT9NFF5</accession>
<feature type="compositionally biased region" description="Low complexity" evidence="3">
    <location>
        <begin position="258"/>
        <end position="274"/>
    </location>
</feature>
<evidence type="ECO:0000256" key="1">
    <source>
        <dbReference type="ARBA" id="ARBA00022741"/>
    </source>
</evidence>
<feature type="domain" description="ABC transporter" evidence="4">
    <location>
        <begin position="10"/>
        <end position="234"/>
    </location>
</feature>
<dbReference type="SUPFAM" id="SSF52540">
    <property type="entry name" value="P-loop containing nucleoside triphosphate hydrolases"/>
    <property type="match status" value="1"/>
</dbReference>
<proteinExistence type="predicted"/>
<organism evidence="5 6">
    <name type="scientific">Trueperella bonasi</name>
    <dbReference type="NCBI Taxonomy" id="312286"/>
    <lineage>
        <taxon>Bacteria</taxon>
        <taxon>Bacillati</taxon>
        <taxon>Actinomycetota</taxon>
        <taxon>Actinomycetes</taxon>
        <taxon>Actinomycetales</taxon>
        <taxon>Actinomycetaceae</taxon>
        <taxon>Trueperella</taxon>
    </lineage>
</organism>
<evidence type="ECO:0000313" key="6">
    <source>
        <dbReference type="Proteomes" id="UP001243212"/>
    </source>
</evidence>
<evidence type="ECO:0000256" key="3">
    <source>
        <dbReference type="SAM" id="MobiDB-lite"/>
    </source>
</evidence>
<evidence type="ECO:0000256" key="2">
    <source>
        <dbReference type="ARBA" id="ARBA00022840"/>
    </source>
</evidence>
<sequence>MNTIYQPYTVEMTNVGYKYGRTPAVVDVTATIEAGKITGLLGRNGSGKTTLEMMIAGQLKATGTVRVGGQAVWENPRIMPGVALVSESPAVYEDSALANTISLWEHVRPTFQRDVVERLLDAWEINPKKAPEKLSRGQKSAFYAALGIGSRAPLTIFDEVHVGMDAVLRRDFYDVLLHDFIAYPRTIIISSHNVDEIENLIENVIILDGGRVVEAGSADDVRAAYSGPDRLASLTDVLAAINTRRTGLEALGESESGQQDQAAQQDQVAQQDQAEFSDEEARQ</sequence>
<comment type="caution">
    <text evidence="5">The sequence shown here is derived from an EMBL/GenBank/DDBJ whole genome shotgun (WGS) entry which is preliminary data.</text>
</comment>
<evidence type="ECO:0000259" key="4">
    <source>
        <dbReference type="PROSITE" id="PS50893"/>
    </source>
</evidence>
<dbReference type="InterPro" id="IPR027417">
    <property type="entry name" value="P-loop_NTPase"/>
</dbReference>
<name>A0ABT9NFF5_9ACTO</name>
<evidence type="ECO:0000313" key="5">
    <source>
        <dbReference type="EMBL" id="MDP9806107.1"/>
    </source>
</evidence>
<feature type="region of interest" description="Disordered" evidence="3">
    <location>
        <begin position="249"/>
        <end position="283"/>
    </location>
</feature>
<reference evidence="5 6" key="1">
    <citation type="submission" date="2023-07" db="EMBL/GenBank/DDBJ databases">
        <title>Sequencing the genomes of 1000 actinobacteria strains.</title>
        <authorList>
            <person name="Klenk H.-P."/>
        </authorList>
    </citation>
    <scope>NUCLEOTIDE SEQUENCE [LARGE SCALE GENOMIC DNA]</scope>
    <source>
        <strain evidence="5 6">DSM 17163</strain>
    </source>
</reference>
<dbReference type="PANTHER" id="PTHR43158">
    <property type="entry name" value="SKFA PEPTIDE EXPORT ATP-BINDING PROTEIN SKFE"/>
    <property type="match status" value="1"/>
</dbReference>
<dbReference type="PROSITE" id="PS50893">
    <property type="entry name" value="ABC_TRANSPORTER_2"/>
    <property type="match status" value="1"/>
</dbReference>
<dbReference type="Pfam" id="PF00005">
    <property type="entry name" value="ABC_tran"/>
    <property type="match status" value="1"/>
</dbReference>
<dbReference type="Gene3D" id="3.40.50.300">
    <property type="entry name" value="P-loop containing nucleotide triphosphate hydrolases"/>
    <property type="match status" value="1"/>
</dbReference>
<dbReference type="EMBL" id="JAUSQX010000001">
    <property type="protein sequence ID" value="MDP9806107.1"/>
    <property type="molecule type" value="Genomic_DNA"/>
</dbReference>
<protein>
    <submittedName>
        <fullName evidence="5">ABC-2 type transport system ATP-binding protein</fullName>
    </submittedName>
</protein>
<dbReference type="SMART" id="SM00382">
    <property type="entry name" value="AAA"/>
    <property type="match status" value="1"/>
</dbReference>
<dbReference type="InterPro" id="IPR003593">
    <property type="entry name" value="AAA+_ATPase"/>
</dbReference>
<dbReference type="Proteomes" id="UP001243212">
    <property type="component" value="Unassembled WGS sequence"/>
</dbReference>
<dbReference type="GO" id="GO:0005524">
    <property type="term" value="F:ATP binding"/>
    <property type="evidence" value="ECO:0007669"/>
    <property type="project" value="UniProtKB-KW"/>
</dbReference>
<dbReference type="RefSeq" id="WP_307682349.1">
    <property type="nucleotide sequence ID" value="NZ_JAUSQX010000001.1"/>
</dbReference>
<keyword evidence="6" id="KW-1185">Reference proteome</keyword>
<dbReference type="InterPro" id="IPR003439">
    <property type="entry name" value="ABC_transporter-like_ATP-bd"/>
</dbReference>